<dbReference type="InterPro" id="IPR001757">
    <property type="entry name" value="P_typ_ATPase"/>
</dbReference>
<evidence type="ECO:0000313" key="17">
    <source>
        <dbReference type="Proteomes" id="UP000287296"/>
    </source>
</evidence>
<dbReference type="SFLD" id="SFLDS00003">
    <property type="entry name" value="Haloacid_Dehalogenase"/>
    <property type="match status" value="1"/>
</dbReference>
<evidence type="ECO:0000256" key="6">
    <source>
        <dbReference type="ARBA" id="ARBA00022723"/>
    </source>
</evidence>
<dbReference type="InterPro" id="IPR044492">
    <property type="entry name" value="P_typ_ATPase_HD_dom"/>
</dbReference>
<evidence type="ECO:0000256" key="4">
    <source>
        <dbReference type="ARBA" id="ARBA00022553"/>
    </source>
</evidence>
<evidence type="ECO:0000256" key="13">
    <source>
        <dbReference type="ARBA" id="ARBA00023136"/>
    </source>
</evidence>
<feature type="transmembrane region" description="Helical" evidence="14">
    <location>
        <begin position="20"/>
        <end position="53"/>
    </location>
</feature>
<dbReference type="PANTHER" id="PTHR43079">
    <property type="entry name" value="PROBABLE CADMIUM/ZINC-TRANSPORTING ATPASE HMA1"/>
    <property type="match status" value="1"/>
</dbReference>
<dbReference type="InterPro" id="IPR018303">
    <property type="entry name" value="ATPase_P-typ_P_site"/>
</dbReference>
<dbReference type="SUPFAM" id="SSF81665">
    <property type="entry name" value="Calcium ATPase, transmembrane domain M"/>
    <property type="match status" value="1"/>
</dbReference>
<keyword evidence="3" id="KW-0813">Transport</keyword>
<keyword evidence="12" id="KW-0406">Ion transport</keyword>
<evidence type="ECO:0000256" key="5">
    <source>
        <dbReference type="ARBA" id="ARBA00022692"/>
    </source>
</evidence>
<evidence type="ECO:0000256" key="3">
    <source>
        <dbReference type="ARBA" id="ARBA00022448"/>
    </source>
</evidence>
<keyword evidence="9" id="KW-0460">Magnesium</keyword>
<dbReference type="Gene3D" id="3.40.50.1000">
    <property type="entry name" value="HAD superfamily/HAD-like"/>
    <property type="match status" value="1"/>
</dbReference>
<evidence type="ECO:0000256" key="2">
    <source>
        <dbReference type="ARBA" id="ARBA00006024"/>
    </source>
</evidence>
<dbReference type="EC" id="3.6.3.3" evidence="16"/>
<accession>A0A429X3I3</accession>
<evidence type="ECO:0000256" key="9">
    <source>
        <dbReference type="ARBA" id="ARBA00022842"/>
    </source>
</evidence>
<dbReference type="GO" id="GO:0005886">
    <property type="term" value="C:plasma membrane"/>
    <property type="evidence" value="ECO:0007669"/>
    <property type="project" value="UniProtKB-SubCell"/>
</dbReference>
<dbReference type="OrthoDB" id="9813266at2"/>
<sequence length="624" mass="67352">MPNYTKTEKDTAFFAKHGELIAAVISGILIAAGFLIPSLSTFFFIPAFLIGGFYKAKEGLTELVQNKKLSVEILMIMAAVGSVIIGFWAEGAILIFIFALSGALETYAMNKSQKELSSLVKLQPNVAVLVTDDGERIVPVADLRIGDIISVRPGERIPVDGMIEEGHSSVDEAAISGESVPIGKQRGDMVFAGTVNVNGALTVKVAKEQKDTLFQRIIELVEAAKNEKSPTQQFIEKFEGTYVRIVLIVFVLMLFLPHYIFGWDWRETLYRALVLLVVASPCALVASIMPATLSAIASSAKKGILVKGGNHLEMLAGLKAIAFDKTGTLTKGKHEVADVIVREDMDEGHFLQAAASIERLSTHPLASAIVRYSENKNISILPVENLDDFPGQGVSAFVNGKKWKLGKASFVTGNQDSFFAEKAAQLEKEGKSIIFAGYDNQFAGIITFKDVIRDEAKETVKKIKELGLHTIMITGDGVGAASAIAKEAELDFFLANTLPEEKLVEIKKLRDAYGPVAMTGDGINDAPALATADIGIAMGGGTDIALETADVVLMKNDLKRIPEAIARSQKMNRIIKQNIVLSIAVILVLIASNFLQIVNLPLSVIGHEGSTLIVILNGLRMLKN</sequence>
<dbReference type="AlphaFoldDB" id="A0A429X3I3"/>
<dbReference type="Pfam" id="PF00122">
    <property type="entry name" value="E1-E2_ATPase"/>
    <property type="match status" value="1"/>
</dbReference>
<keyword evidence="5 14" id="KW-0812">Transmembrane</keyword>
<dbReference type="PROSITE" id="PS00154">
    <property type="entry name" value="ATPASE_E1_E2"/>
    <property type="match status" value="1"/>
</dbReference>
<dbReference type="SUPFAM" id="SSF81653">
    <property type="entry name" value="Calcium ATPase, transduction domain A"/>
    <property type="match status" value="1"/>
</dbReference>
<keyword evidence="11 14" id="KW-1133">Transmembrane helix</keyword>
<dbReference type="NCBIfam" id="TIGR01494">
    <property type="entry name" value="ATPase_P-type"/>
    <property type="match status" value="1"/>
</dbReference>
<evidence type="ECO:0000256" key="12">
    <source>
        <dbReference type="ARBA" id="ARBA00023065"/>
    </source>
</evidence>
<dbReference type="PANTHER" id="PTHR43079:SF1">
    <property type="entry name" value="CADMIUM_ZINC-TRANSPORTING ATPASE HMA1, CHLOROPLASTIC-RELATED"/>
    <property type="match status" value="1"/>
</dbReference>
<dbReference type="InterPro" id="IPR051949">
    <property type="entry name" value="Cation_Transport_ATPase"/>
</dbReference>
<dbReference type="InterPro" id="IPR023299">
    <property type="entry name" value="ATPase_P-typ_cyto_dom_N"/>
</dbReference>
<feature type="domain" description="P-type ATPase A" evidence="15">
    <location>
        <begin position="122"/>
        <end position="222"/>
    </location>
</feature>
<feature type="transmembrane region" description="Helical" evidence="14">
    <location>
        <begin position="579"/>
        <end position="598"/>
    </location>
</feature>
<keyword evidence="10" id="KW-1278">Translocase</keyword>
<proteinExistence type="inferred from homology"/>
<comment type="caution">
    <text evidence="16">The sequence shown here is derived from an EMBL/GenBank/DDBJ whole genome shotgun (WGS) entry which is preliminary data.</text>
</comment>
<feature type="transmembrane region" description="Helical" evidence="14">
    <location>
        <begin position="242"/>
        <end position="261"/>
    </location>
</feature>
<dbReference type="InterPro" id="IPR008250">
    <property type="entry name" value="ATPase_P-typ_transduc_dom_A_sf"/>
</dbReference>
<dbReference type="InterPro" id="IPR059000">
    <property type="entry name" value="ATPase_P-type_domA"/>
</dbReference>
<evidence type="ECO:0000256" key="11">
    <source>
        <dbReference type="ARBA" id="ARBA00022989"/>
    </source>
</evidence>
<dbReference type="Proteomes" id="UP000287296">
    <property type="component" value="Unassembled WGS sequence"/>
</dbReference>
<feature type="transmembrane region" description="Helical" evidence="14">
    <location>
        <begin position="73"/>
        <end position="104"/>
    </location>
</feature>
<organism evidence="16 17">
    <name type="scientific">Siminovitchia terrae</name>
    <name type="common">Bacillus terrae</name>
    <dbReference type="NCBI Taxonomy" id="1914933"/>
    <lineage>
        <taxon>Bacteria</taxon>
        <taxon>Bacillati</taxon>
        <taxon>Bacillota</taxon>
        <taxon>Bacilli</taxon>
        <taxon>Bacillales</taxon>
        <taxon>Bacillaceae</taxon>
        <taxon>Siminovitchia</taxon>
    </lineage>
</organism>
<comment type="subcellular location">
    <subcellularLocation>
        <location evidence="1">Cell membrane</location>
        <topology evidence="1">Multi-pass membrane protein</topology>
    </subcellularLocation>
</comment>
<gene>
    <name evidence="16" type="primary">cadA</name>
    <name evidence="16" type="ORF">D5F11_020100</name>
</gene>
<evidence type="ECO:0000256" key="8">
    <source>
        <dbReference type="ARBA" id="ARBA00022840"/>
    </source>
</evidence>
<dbReference type="GO" id="GO:0005524">
    <property type="term" value="F:ATP binding"/>
    <property type="evidence" value="ECO:0007669"/>
    <property type="project" value="UniProtKB-UniRule"/>
</dbReference>
<name>A0A429X3I3_SIMTE</name>
<keyword evidence="6 14" id="KW-0479">Metal-binding</keyword>
<evidence type="ECO:0000259" key="15">
    <source>
        <dbReference type="Pfam" id="PF00122"/>
    </source>
</evidence>
<evidence type="ECO:0000256" key="14">
    <source>
        <dbReference type="RuleBase" id="RU362081"/>
    </source>
</evidence>
<evidence type="ECO:0000256" key="1">
    <source>
        <dbReference type="ARBA" id="ARBA00004651"/>
    </source>
</evidence>
<keyword evidence="14" id="KW-1003">Cell membrane</keyword>
<dbReference type="InterPro" id="IPR027256">
    <property type="entry name" value="P-typ_ATPase_IB"/>
</dbReference>
<dbReference type="GO" id="GO:0019829">
    <property type="term" value="F:ATPase-coupled monoatomic cation transmembrane transporter activity"/>
    <property type="evidence" value="ECO:0007669"/>
    <property type="project" value="InterPro"/>
</dbReference>
<dbReference type="SUPFAM" id="SSF56784">
    <property type="entry name" value="HAD-like"/>
    <property type="match status" value="1"/>
</dbReference>
<keyword evidence="4" id="KW-0597">Phosphoprotein</keyword>
<dbReference type="SFLD" id="SFLDG00002">
    <property type="entry name" value="C1.7:_P-type_atpase_like"/>
    <property type="match status" value="1"/>
</dbReference>
<keyword evidence="16" id="KW-0378">Hydrolase</keyword>
<dbReference type="GO" id="GO:0046872">
    <property type="term" value="F:metal ion binding"/>
    <property type="evidence" value="ECO:0007669"/>
    <property type="project" value="UniProtKB-KW"/>
</dbReference>
<dbReference type="NCBIfam" id="TIGR01525">
    <property type="entry name" value="ATPase-IB_hvy"/>
    <property type="match status" value="1"/>
</dbReference>
<protein>
    <submittedName>
        <fullName evidence="16">Cadmium-translocating P-type ATPase</fullName>
        <ecNumber evidence="16">3.6.3.3</ecNumber>
    </submittedName>
</protein>
<dbReference type="PRINTS" id="PR00941">
    <property type="entry name" value="CDATPASE"/>
</dbReference>
<dbReference type="Gene3D" id="3.40.1110.10">
    <property type="entry name" value="Calcium-transporting ATPase, cytoplasmic domain N"/>
    <property type="match status" value="1"/>
</dbReference>
<evidence type="ECO:0000256" key="10">
    <source>
        <dbReference type="ARBA" id="ARBA00022967"/>
    </source>
</evidence>
<dbReference type="FunFam" id="2.70.150.10:FF:000002">
    <property type="entry name" value="Copper-transporting ATPase 1, putative"/>
    <property type="match status" value="1"/>
</dbReference>
<keyword evidence="7 14" id="KW-0547">Nucleotide-binding</keyword>
<dbReference type="RefSeq" id="WP_120118633.1">
    <property type="nucleotide sequence ID" value="NZ_QYTW02000026.1"/>
</dbReference>
<keyword evidence="8 14" id="KW-0067">ATP-binding</keyword>
<dbReference type="SFLD" id="SFLDF00027">
    <property type="entry name" value="p-type_atpase"/>
    <property type="match status" value="1"/>
</dbReference>
<feature type="transmembrane region" description="Helical" evidence="14">
    <location>
        <begin position="273"/>
        <end position="297"/>
    </location>
</feature>
<dbReference type="PRINTS" id="PR00119">
    <property type="entry name" value="CATATPASE"/>
</dbReference>
<evidence type="ECO:0000256" key="7">
    <source>
        <dbReference type="ARBA" id="ARBA00022741"/>
    </source>
</evidence>
<dbReference type="Pfam" id="PF00702">
    <property type="entry name" value="Hydrolase"/>
    <property type="match status" value="1"/>
</dbReference>
<keyword evidence="13 14" id="KW-0472">Membrane</keyword>
<dbReference type="InterPro" id="IPR023298">
    <property type="entry name" value="ATPase_P-typ_TM_dom_sf"/>
</dbReference>
<evidence type="ECO:0000313" key="16">
    <source>
        <dbReference type="EMBL" id="RST57931.1"/>
    </source>
</evidence>
<dbReference type="NCBIfam" id="TIGR01512">
    <property type="entry name" value="ATPase-IB2_Cd"/>
    <property type="match status" value="1"/>
</dbReference>
<comment type="similarity">
    <text evidence="2 14">Belongs to the cation transport ATPase (P-type) (TC 3.A.3) family. Type IB subfamily.</text>
</comment>
<dbReference type="InterPro" id="IPR023214">
    <property type="entry name" value="HAD_sf"/>
</dbReference>
<dbReference type="EMBL" id="QYTW02000026">
    <property type="protein sequence ID" value="RST57931.1"/>
    <property type="molecule type" value="Genomic_DNA"/>
</dbReference>
<dbReference type="GO" id="GO:0016887">
    <property type="term" value="F:ATP hydrolysis activity"/>
    <property type="evidence" value="ECO:0007669"/>
    <property type="project" value="InterPro"/>
</dbReference>
<reference evidence="16 17" key="1">
    <citation type="submission" date="2018-12" db="EMBL/GenBank/DDBJ databases">
        <authorList>
            <person name="Sun L."/>
            <person name="Chen Z."/>
        </authorList>
    </citation>
    <scope>NUCLEOTIDE SEQUENCE [LARGE SCALE GENOMIC DNA]</scope>
    <source>
        <strain evidence="16 17">LMG 29736</strain>
    </source>
</reference>
<dbReference type="CDD" id="cd07551">
    <property type="entry name" value="P-type_ATPase_HM_ZosA_PfeT-like"/>
    <property type="match status" value="1"/>
</dbReference>
<dbReference type="Gene3D" id="2.70.150.10">
    <property type="entry name" value="Calcium-transporting ATPase, cytoplasmic transduction domain A"/>
    <property type="match status" value="1"/>
</dbReference>
<dbReference type="InterPro" id="IPR036412">
    <property type="entry name" value="HAD-like_sf"/>
</dbReference>